<dbReference type="EMBL" id="SACM01000005">
    <property type="protein sequence ID" value="RVT82934.1"/>
    <property type="molecule type" value="Genomic_DNA"/>
</dbReference>
<dbReference type="OrthoDB" id="8904393at2"/>
<evidence type="ECO:0000313" key="2">
    <source>
        <dbReference type="EMBL" id="RVT82934.1"/>
    </source>
</evidence>
<sequence length="181" mass="19889">MPNPAPFEFMRFSAPDPEALARRIEQSRADLAAARAAGDDATVLDLVADLGGLLTTARQEHAALTLLQGHEALAQSLPLEEPIAWFWTALATAEQYVGERQLADGHFALAVALADRRGWRRIEAMALHHWGRSLVEQGRLDDADERFARALRLREALNHQVESSHAALAALAQLRTERSGT</sequence>
<proteinExistence type="predicted"/>
<evidence type="ECO:0000256" key="1">
    <source>
        <dbReference type="PROSITE-ProRule" id="PRU00339"/>
    </source>
</evidence>
<comment type="caution">
    <text evidence="2">The sequence shown here is derived from an EMBL/GenBank/DDBJ whole genome shotgun (WGS) entry which is preliminary data.</text>
</comment>
<keyword evidence="1" id="KW-0802">TPR repeat</keyword>
<dbReference type="PROSITE" id="PS50005">
    <property type="entry name" value="TPR"/>
    <property type="match status" value="1"/>
</dbReference>
<dbReference type="InterPro" id="IPR011990">
    <property type="entry name" value="TPR-like_helical_dom_sf"/>
</dbReference>
<organism evidence="2 3">
    <name type="scientific">Inhella crocodyli</name>
    <dbReference type="NCBI Taxonomy" id="2499851"/>
    <lineage>
        <taxon>Bacteria</taxon>
        <taxon>Pseudomonadati</taxon>
        <taxon>Pseudomonadota</taxon>
        <taxon>Betaproteobacteria</taxon>
        <taxon>Burkholderiales</taxon>
        <taxon>Sphaerotilaceae</taxon>
        <taxon>Inhella</taxon>
    </lineage>
</organism>
<dbReference type="SUPFAM" id="SSF48452">
    <property type="entry name" value="TPR-like"/>
    <property type="match status" value="1"/>
</dbReference>
<accession>A0A437LC10</accession>
<evidence type="ECO:0000313" key="3">
    <source>
        <dbReference type="Proteomes" id="UP000288587"/>
    </source>
</evidence>
<dbReference type="Gene3D" id="1.25.40.10">
    <property type="entry name" value="Tetratricopeptide repeat domain"/>
    <property type="match status" value="1"/>
</dbReference>
<dbReference type="RefSeq" id="WP_127683915.1">
    <property type="nucleotide sequence ID" value="NZ_SACM01000005.1"/>
</dbReference>
<gene>
    <name evidence="2" type="ORF">EOD73_15315</name>
</gene>
<feature type="repeat" description="TPR" evidence="1">
    <location>
        <begin position="124"/>
        <end position="157"/>
    </location>
</feature>
<name>A0A437LC10_9BURK</name>
<keyword evidence="3" id="KW-1185">Reference proteome</keyword>
<dbReference type="Proteomes" id="UP000288587">
    <property type="component" value="Unassembled WGS sequence"/>
</dbReference>
<dbReference type="AlphaFoldDB" id="A0A437LC10"/>
<protein>
    <submittedName>
        <fullName evidence="2">Uncharacterized protein</fullName>
    </submittedName>
</protein>
<reference evidence="2 3" key="1">
    <citation type="submission" date="2019-01" db="EMBL/GenBank/DDBJ databases">
        <authorList>
            <person name="Chen W.-M."/>
        </authorList>
    </citation>
    <scope>NUCLEOTIDE SEQUENCE [LARGE SCALE GENOMIC DNA]</scope>
    <source>
        <strain evidence="2 3">CCP-18</strain>
    </source>
</reference>
<dbReference type="InterPro" id="IPR019734">
    <property type="entry name" value="TPR_rpt"/>
</dbReference>